<dbReference type="AlphaFoldDB" id="A0A834ZCF5"/>
<feature type="domain" description="HTH myb-type" evidence="10">
    <location>
        <begin position="70"/>
        <end position="124"/>
    </location>
</feature>
<organism evidence="11 12">
    <name type="scientific">Tetracentron sinense</name>
    <name type="common">Spur-leaf</name>
    <dbReference type="NCBI Taxonomy" id="13715"/>
    <lineage>
        <taxon>Eukaryota</taxon>
        <taxon>Viridiplantae</taxon>
        <taxon>Streptophyta</taxon>
        <taxon>Embryophyta</taxon>
        <taxon>Tracheophyta</taxon>
        <taxon>Spermatophyta</taxon>
        <taxon>Magnoliopsida</taxon>
        <taxon>Trochodendrales</taxon>
        <taxon>Trochodendraceae</taxon>
        <taxon>Tetracentron</taxon>
    </lineage>
</organism>
<dbReference type="InterPro" id="IPR017930">
    <property type="entry name" value="Myb_dom"/>
</dbReference>
<protein>
    <submittedName>
        <fullName evidence="11">Uncharacterized protein</fullName>
    </submittedName>
</protein>
<evidence type="ECO:0000256" key="2">
    <source>
        <dbReference type="ARBA" id="ARBA00022737"/>
    </source>
</evidence>
<dbReference type="PROSITE" id="PS50090">
    <property type="entry name" value="MYB_LIKE"/>
    <property type="match status" value="2"/>
</dbReference>
<feature type="domain" description="Myb-like" evidence="9">
    <location>
        <begin position="70"/>
        <end position="120"/>
    </location>
</feature>
<feature type="domain" description="Myb-like" evidence="9">
    <location>
        <begin position="17"/>
        <end position="69"/>
    </location>
</feature>
<evidence type="ECO:0000256" key="1">
    <source>
        <dbReference type="ARBA" id="ARBA00004123"/>
    </source>
</evidence>
<gene>
    <name evidence="11" type="ORF">HHK36_011932</name>
</gene>
<feature type="domain" description="HTH myb-type" evidence="10">
    <location>
        <begin position="19"/>
        <end position="69"/>
    </location>
</feature>
<evidence type="ECO:0000256" key="3">
    <source>
        <dbReference type="ARBA" id="ARBA00023015"/>
    </source>
</evidence>
<comment type="subcellular location">
    <subcellularLocation>
        <location evidence="1">Nucleus</location>
    </subcellularLocation>
</comment>
<evidence type="ECO:0000256" key="5">
    <source>
        <dbReference type="ARBA" id="ARBA00023159"/>
    </source>
</evidence>
<dbReference type="OMA" id="FTTSNTH"/>
<keyword evidence="12" id="KW-1185">Reference proteome</keyword>
<keyword evidence="3" id="KW-0805">Transcription regulation</keyword>
<evidence type="ECO:0000313" key="12">
    <source>
        <dbReference type="Proteomes" id="UP000655225"/>
    </source>
</evidence>
<evidence type="ECO:0000256" key="6">
    <source>
        <dbReference type="ARBA" id="ARBA00023163"/>
    </source>
</evidence>
<dbReference type="GO" id="GO:0005634">
    <property type="term" value="C:nucleus"/>
    <property type="evidence" value="ECO:0007669"/>
    <property type="project" value="UniProtKB-SubCell"/>
</dbReference>
<dbReference type="SUPFAM" id="SSF46689">
    <property type="entry name" value="Homeodomain-like"/>
    <property type="match status" value="1"/>
</dbReference>
<feature type="compositionally biased region" description="Low complexity" evidence="8">
    <location>
        <begin position="8"/>
        <end position="18"/>
    </location>
</feature>
<proteinExistence type="predicted"/>
<keyword evidence="5" id="KW-0010">Activator</keyword>
<dbReference type="OrthoDB" id="2143914at2759"/>
<dbReference type="PANTHER" id="PTHR47997">
    <property type="entry name" value="MYB DOMAIN PROTEIN 55"/>
    <property type="match status" value="1"/>
</dbReference>
<dbReference type="InterPro" id="IPR051953">
    <property type="entry name" value="Plant_SW-associated_TFs"/>
</dbReference>
<keyword evidence="4" id="KW-0238">DNA-binding</keyword>
<keyword evidence="7" id="KW-0539">Nucleus</keyword>
<keyword evidence="6" id="KW-0804">Transcription</keyword>
<dbReference type="GO" id="GO:0043565">
    <property type="term" value="F:sequence-specific DNA binding"/>
    <property type="evidence" value="ECO:0007669"/>
    <property type="project" value="UniProtKB-ARBA"/>
</dbReference>
<dbReference type="Proteomes" id="UP000655225">
    <property type="component" value="Unassembled WGS sequence"/>
</dbReference>
<dbReference type="FunFam" id="1.10.10.60:FF:000077">
    <property type="entry name" value="MYB transcription factor"/>
    <property type="match status" value="1"/>
</dbReference>
<dbReference type="Gene3D" id="1.10.10.60">
    <property type="entry name" value="Homeodomain-like"/>
    <property type="match status" value="2"/>
</dbReference>
<dbReference type="PROSITE" id="PS51294">
    <property type="entry name" value="HTH_MYB"/>
    <property type="match status" value="2"/>
</dbReference>
<reference evidence="11 12" key="1">
    <citation type="submission" date="2020-04" db="EMBL/GenBank/DDBJ databases">
        <title>Plant Genome Project.</title>
        <authorList>
            <person name="Zhang R.-G."/>
        </authorList>
    </citation>
    <scope>NUCLEOTIDE SEQUENCE [LARGE SCALE GENOMIC DNA]</scope>
    <source>
        <strain evidence="11">YNK0</strain>
        <tissue evidence="11">Leaf</tissue>
    </source>
</reference>
<dbReference type="GO" id="GO:2000652">
    <property type="term" value="P:regulation of secondary cell wall biogenesis"/>
    <property type="evidence" value="ECO:0007669"/>
    <property type="project" value="UniProtKB-ARBA"/>
</dbReference>
<dbReference type="Pfam" id="PF00249">
    <property type="entry name" value="Myb_DNA-binding"/>
    <property type="match status" value="2"/>
</dbReference>
<evidence type="ECO:0000259" key="10">
    <source>
        <dbReference type="PROSITE" id="PS51294"/>
    </source>
</evidence>
<dbReference type="GO" id="GO:0045893">
    <property type="term" value="P:positive regulation of DNA-templated transcription"/>
    <property type="evidence" value="ECO:0007669"/>
    <property type="project" value="UniProtKB-ARBA"/>
</dbReference>
<evidence type="ECO:0000259" key="9">
    <source>
        <dbReference type="PROSITE" id="PS50090"/>
    </source>
</evidence>
<evidence type="ECO:0000256" key="7">
    <source>
        <dbReference type="ARBA" id="ARBA00023242"/>
    </source>
</evidence>
<feature type="region of interest" description="Disordered" evidence="8">
    <location>
        <begin position="1"/>
        <end position="21"/>
    </location>
</feature>
<dbReference type="SMART" id="SM00717">
    <property type="entry name" value="SANT"/>
    <property type="match status" value="2"/>
</dbReference>
<dbReference type="InterPro" id="IPR001005">
    <property type="entry name" value="SANT/Myb"/>
</dbReference>
<accession>A0A834ZCF5</accession>
<feature type="compositionally biased region" description="Low complexity" evidence="8">
    <location>
        <begin position="126"/>
        <end position="138"/>
    </location>
</feature>
<evidence type="ECO:0000313" key="11">
    <source>
        <dbReference type="EMBL" id="KAF8403826.1"/>
    </source>
</evidence>
<name>A0A834ZCF5_TETSI</name>
<comment type="caution">
    <text evidence="11">The sequence shown here is derived from an EMBL/GenBank/DDBJ whole genome shotgun (WGS) entry which is preliminary data.</text>
</comment>
<keyword evidence="2" id="KW-0677">Repeat</keyword>
<evidence type="ECO:0000256" key="8">
    <source>
        <dbReference type="SAM" id="MobiDB-lite"/>
    </source>
</evidence>
<dbReference type="PANTHER" id="PTHR47997:SF44">
    <property type="entry name" value="TRANSCRIPTION FACTOR MYB46"/>
    <property type="match status" value="1"/>
</dbReference>
<dbReference type="GO" id="GO:0003690">
    <property type="term" value="F:double-stranded DNA binding"/>
    <property type="evidence" value="ECO:0007669"/>
    <property type="project" value="UniProtKB-ARBA"/>
</dbReference>
<dbReference type="InterPro" id="IPR009057">
    <property type="entry name" value="Homeodomain-like_sf"/>
</dbReference>
<sequence>MRKPELPGKNNGSNNNSYKLRKGLWSPEEDDKLMNYMLSNGQGCWSDVARHAGLQRCGKSCRLRWINYLRPDLKRGAFSPQEEELIIHLHSILGNRWSQIAARLPGRTDNEIKNFWNSTIKKRLKNSSSTTSPNNSDSSEPRDVMRGLMSMHEHDIMTMFLDSSSSSSSIQAMAMSKQFNPLPLVENSYTMTCMGDGFYGGHGVLMGGNMGIEGDLLIPPLESINIEINAKTENPIDKNTNNSHFNNNNININNNNNKVESMVGVGNYWEGENLRMGEWDLGDLMEDVSSFPFLDFQVESPSHGPFHSFGH</sequence>
<dbReference type="CDD" id="cd00167">
    <property type="entry name" value="SANT"/>
    <property type="match status" value="2"/>
</dbReference>
<evidence type="ECO:0000256" key="4">
    <source>
        <dbReference type="ARBA" id="ARBA00023125"/>
    </source>
</evidence>
<dbReference type="FunFam" id="1.10.10.60:FF:000269">
    <property type="entry name" value="Transcription factor MYB46"/>
    <property type="match status" value="1"/>
</dbReference>
<dbReference type="EMBL" id="JABCRI010000007">
    <property type="protein sequence ID" value="KAF8403826.1"/>
    <property type="molecule type" value="Genomic_DNA"/>
</dbReference>
<feature type="region of interest" description="Disordered" evidence="8">
    <location>
        <begin position="124"/>
        <end position="143"/>
    </location>
</feature>